<dbReference type="OrthoDB" id="8117402at2759"/>
<dbReference type="AlphaFoldDB" id="A0A026WJ65"/>
<dbReference type="InterPro" id="IPR006612">
    <property type="entry name" value="THAP_Znf"/>
</dbReference>
<evidence type="ECO:0000256" key="6">
    <source>
        <dbReference type="PROSITE-ProRule" id="PRU00042"/>
    </source>
</evidence>
<dbReference type="GO" id="GO:0008270">
    <property type="term" value="F:zinc ion binding"/>
    <property type="evidence" value="ECO:0007669"/>
    <property type="project" value="UniProtKB-KW"/>
</dbReference>
<dbReference type="InterPro" id="IPR013087">
    <property type="entry name" value="Znf_C2H2_type"/>
</dbReference>
<feature type="domain" description="C2H2-type" evidence="8">
    <location>
        <begin position="429"/>
        <end position="456"/>
    </location>
</feature>
<dbReference type="Pfam" id="PF00096">
    <property type="entry name" value="zf-C2H2"/>
    <property type="match status" value="1"/>
</dbReference>
<keyword evidence="5 7" id="KW-0238">DNA-binding</keyword>
<dbReference type="InterPro" id="IPR036236">
    <property type="entry name" value="Znf_C2H2_sf"/>
</dbReference>
<accession>A0A026WJ65</accession>
<evidence type="ECO:0000259" key="9">
    <source>
        <dbReference type="PROSITE" id="PS50950"/>
    </source>
</evidence>
<evidence type="ECO:0000256" key="2">
    <source>
        <dbReference type="ARBA" id="ARBA00022737"/>
    </source>
</evidence>
<keyword evidence="2" id="KW-0677">Repeat</keyword>
<dbReference type="PROSITE" id="PS50157">
    <property type="entry name" value="ZINC_FINGER_C2H2_2"/>
    <property type="match status" value="7"/>
</dbReference>
<keyword evidence="1" id="KW-0479">Metal-binding</keyword>
<dbReference type="Proteomes" id="UP000053097">
    <property type="component" value="Unassembled WGS sequence"/>
</dbReference>
<keyword evidence="3 6" id="KW-0863">Zinc-finger</keyword>
<evidence type="ECO:0000256" key="5">
    <source>
        <dbReference type="ARBA" id="ARBA00023125"/>
    </source>
</evidence>
<gene>
    <name evidence="10" type="ORF">X777_04224</name>
</gene>
<evidence type="ECO:0000256" key="3">
    <source>
        <dbReference type="ARBA" id="ARBA00022771"/>
    </source>
</evidence>
<dbReference type="Pfam" id="PF05485">
    <property type="entry name" value="THAP"/>
    <property type="match status" value="1"/>
</dbReference>
<feature type="domain" description="THAP-type" evidence="9">
    <location>
        <begin position="1"/>
        <end position="84"/>
    </location>
</feature>
<dbReference type="OMA" id="HNCNLAS"/>
<dbReference type="Gene3D" id="3.30.160.60">
    <property type="entry name" value="Classic Zinc Finger"/>
    <property type="match status" value="3"/>
</dbReference>
<organism evidence="10 11">
    <name type="scientific">Ooceraea biroi</name>
    <name type="common">Clonal raider ant</name>
    <name type="synonym">Cerapachys biroi</name>
    <dbReference type="NCBI Taxonomy" id="2015173"/>
    <lineage>
        <taxon>Eukaryota</taxon>
        <taxon>Metazoa</taxon>
        <taxon>Ecdysozoa</taxon>
        <taxon>Arthropoda</taxon>
        <taxon>Hexapoda</taxon>
        <taxon>Insecta</taxon>
        <taxon>Pterygota</taxon>
        <taxon>Neoptera</taxon>
        <taxon>Endopterygota</taxon>
        <taxon>Hymenoptera</taxon>
        <taxon>Apocrita</taxon>
        <taxon>Aculeata</taxon>
        <taxon>Formicoidea</taxon>
        <taxon>Formicidae</taxon>
        <taxon>Dorylinae</taxon>
        <taxon>Ooceraea</taxon>
    </lineage>
</organism>
<evidence type="ECO:0000256" key="4">
    <source>
        <dbReference type="ARBA" id="ARBA00022833"/>
    </source>
</evidence>
<dbReference type="SMART" id="SM00980">
    <property type="entry name" value="THAP"/>
    <property type="match status" value="1"/>
</dbReference>
<reference evidence="10 11" key="1">
    <citation type="journal article" date="2014" name="Curr. Biol.">
        <title>The genome of the clonal raider ant Cerapachys biroi.</title>
        <authorList>
            <person name="Oxley P.R."/>
            <person name="Ji L."/>
            <person name="Fetter-Pruneda I."/>
            <person name="McKenzie S.K."/>
            <person name="Li C."/>
            <person name="Hu H."/>
            <person name="Zhang G."/>
            <person name="Kronauer D.J."/>
        </authorList>
    </citation>
    <scope>NUCLEOTIDE SEQUENCE [LARGE SCALE GENOMIC DNA]</scope>
</reference>
<feature type="domain" description="C2H2-type" evidence="8">
    <location>
        <begin position="371"/>
        <end position="398"/>
    </location>
</feature>
<proteinExistence type="predicted"/>
<evidence type="ECO:0000256" key="1">
    <source>
        <dbReference type="ARBA" id="ARBA00022723"/>
    </source>
</evidence>
<feature type="domain" description="C2H2-type" evidence="8">
    <location>
        <begin position="267"/>
        <end position="289"/>
    </location>
</feature>
<evidence type="ECO:0000259" key="8">
    <source>
        <dbReference type="PROSITE" id="PS50157"/>
    </source>
</evidence>
<dbReference type="SMART" id="SM00355">
    <property type="entry name" value="ZnF_C2H2"/>
    <property type="match status" value="7"/>
</dbReference>
<keyword evidence="4" id="KW-0862">Zinc</keyword>
<sequence>MMITCAASGCPSTQTTKIDGNLISFFAFPEDDLRKNQWLHNCNLASGIVSEREPCGLHLCELHFEKVNFTASRDLKSNAVPTLFGRIEEPPKKRKLENVVQTVPAKAPPFKQKKIDEHSHTLVTPPQSPFMQLTDNAEDPTSGIKDVSVDHAVAMNGSMTSSSITSLQMHTKTYRLMIQIDKMRSKPGPKCKKLVPLIMLNNDAKHLTMNMHEIVRKDQPPLQKLVKRACAKGSCRLKECIFGSRPALQCELCDKYYVTKRKEDKSYSCSICSKTFLNSQLLYVHVRKHFICDICQTECSSQMTYDKHVRLHVSTDPLYPYKCHQCAKIFDLKESVKQHCSTEHPKIKLQTTTVQITPSSVATKVRQQSEYRCVNCNISFQHDQSYRNHMSAHKRKESLRCNIGETNNIIPVPNPLTGSQIGILQAVKFSCRVCSKEFDNVGEVDVHTRTHLEDAEEGLNCKICKQSFKTNAAFSEHLKHHLSRAHPCPICSKAFINGTTLQIHLKTHPES</sequence>
<dbReference type="EMBL" id="KK107193">
    <property type="protein sequence ID" value="EZA55696.1"/>
    <property type="molecule type" value="Genomic_DNA"/>
</dbReference>
<dbReference type="PROSITE" id="PS50950">
    <property type="entry name" value="ZF_THAP"/>
    <property type="match status" value="1"/>
</dbReference>
<dbReference type="GO" id="GO:0003677">
    <property type="term" value="F:DNA binding"/>
    <property type="evidence" value="ECO:0007669"/>
    <property type="project" value="UniProtKB-UniRule"/>
</dbReference>
<evidence type="ECO:0000256" key="7">
    <source>
        <dbReference type="PROSITE-ProRule" id="PRU00309"/>
    </source>
</evidence>
<dbReference type="Pfam" id="PF13894">
    <property type="entry name" value="zf-C2H2_4"/>
    <property type="match status" value="1"/>
</dbReference>
<feature type="domain" description="C2H2-type" evidence="8">
    <location>
        <begin position="459"/>
        <end position="486"/>
    </location>
</feature>
<dbReference type="PANTHER" id="PTHR24379:SF121">
    <property type="entry name" value="C2H2-TYPE DOMAIN-CONTAINING PROTEIN"/>
    <property type="match status" value="1"/>
</dbReference>
<dbReference type="PROSITE" id="PS00028">
    <property type="entry name" value="ZINC_FINGER_C2H2_1"/>
    <property type="match status" value="7"/>
</dbReference>
<evidence type="ECO:0000313" key="10">
    <source>
        <dbReference type="EMBL" id="EZA55696.1"/>
    </source>
</evidence>
<feature type="domain" description="C2H2-type" evidence="8">
    <location>
        <begin position="290"/>
        <end position="317"/>
    </location>
</feature>
<evidence type="ECO:0008006" key="12">
    <source>
        <dbReference type="Google" id="ProtNLM"/>
    </source>
</evidence>
<dbReference type="SMART" id="SM00692">
    <property type="entry name" value="DM3"/>
    <property type="match status" value="1"/>
</dbReference>
<dbReference type="Pfam" id="PF12874">
    <property type="entry name" value="zf-met"/>
    <property type="match status" value="1"/>
</dbReference>
<feature type="domain" description="C2H2-type" evidence="8">
    <location>
        <begin position="486"/>
        <end position="511"/>
    </location>
</feature>
<dbReference type="SUPFAM" id="SSF57667">
    <property type="entry name" value="beta-beta-alpha zinc fingers"/>
    <property type="match status" value="3"/>
</dbReference>
<dbReference type="PANTHER" id="PTHR24379">
    <property type="entry name" value="KRAB AND ZINC FINGER DOMAIN-CONTAINING"/>
    <property type="match status" value="1"/>
</dbReference>
<evidence type="ECO:0000313" key="11">
    <source>
        <dbReference type="Proteomes" id="UP000053097"/>
    </source>
</evidence>
<keyword evidence="11" id="KW-1185">Reference proteome</keyword>
<protein>
    <recommendedName>
        <fullName evidence="12">Zinc finger protein</fullName>
    </recommendedName>
</protein>
<dbReference type="SUPFAM" id="SSF57716">
    <property type="entry name" value="Glucocorticoid receptor-like (DNA-binding domain)"/>
    <property type="match status" value="1"/>
</dbReference>
<name>A0A026WJ65_OOCBI</name>
<feature type="domain" description="C2H2-type" evidence="8">
    <location>
        <begin position="321"/>
        <end position="349"/>
    </location>
</feature>